<dbReference type="GO" id="GO:0003712">
    <property type="term" value="F:transcription coregulator activity"/>
    <property type="evidence" value="ECO:0007669"/>
    <property type="project" value="InterPro"/>
</dbReference>
<reference evidence="8 9" key="1">
    <citation type="journal article" date="2018" name="Evol. Lett.">
        <title>Horizontal gene cluster transfer increased hallucinogenic mushroom diversity.</title>
        <authorList>
            <person name="Reynolds H.T."/>
            <person name="Vijayakumar V."/>
            <person name="Gluck-Thaler E."/>
            <person name="Korotkin H.B."/>
            <person name="Matheny P.B."/>
            <person name="Slot J.C."/>
        </authorList>
    </citation>
    <scope>NUCLEOTIDE SEQUENCE [LARGE SCALE GENOMIC DNA]</scope>
    <source>
        <strain evidence="8 9">SRW20</strain>
    </source>
</reference>
<dbReference type="GO" id="GO:0006357">
    <property type="term" value="P:regulation of transcription by RNA polymerase II"/>
    <property type="evidence" value="ECO:0007669"/>
    <property type="project" value="InterPro"/>
</dbReference>
<evidence type="ECO:0000256" key="3">
    <source>
        <dbReference type="ARBA" id="ARBA00023015"/>
    </source>
</evidence>
<dbReference type="STRING" id="231916.A0A409VJ46"/>
<evidence type="ECO:0000313" key="9">
    <source>
        <dbReference type="Proteomes" id="UP000284706"/>
    </source>
</evidence>
<evidence type="ECO:0000256" key="1">
    <source>
        <dbReference type="ARBA" id="ARBA00004123"/>
    </source>
</evidence>
<organism evidence="8 9">
    <name type="scientific">Gymnopilus dilepis</name>
    <dbReference type="NCBI Taxonomy" id="231916"/>
    <lineage>
        <taxon>Eukaryota</taxon>
        <taxon>Fungi</taxon>
        <taxon>Dikarya</taxon>
        <taxon>Basidiomycota</taxon>
        <taxon>Agaricomycotina</taxon>
        <taxon>Agaricomycetes</taxon>
        <taxon>Agaricomycetidae</taxon>
        <taxon>Agaricales</taxon>
        <taxon>Agaricineae</taxon>
        <taxon>Hymenogastraceae</taxon>
        <taxon>Gymnopilus</taxon>
    </lineage>
</organism>
<keyword evidence="6" id="KW-0010">Activator</keyword>
<evidence type="ECO:0000256" key="5">
    <source>
        <dbReference type="ARBA" id="ARBA00023242"/>
    </source>
</evidence>
<comment type="similarity">
    <text evidence="2 6">Belongs to the Mediator complex subunit 10 family.</text>
</comment>
<accession>A0A409VJ46</accession>
<comment type="caution">
    <text evidence="8">The sequence shown here is derived from an EMBL/GenBank/DDBJ whole genome shotgun (WGS) entry which is preliminary data.</text>
</comment>
<evidence type="ECO:0000256" key="2">
    <source>
        <dbReference type="ARBA" id="ARBA00005389"/>
    </source>
</evidence>
<keyword evidence="5 6" id="KW-0539">Nucleus</keyword>
<evidence type="ECO:0000256" key="6">
    <source>
        <dbReference type="RuleBase" id="RU364146"/>
    </source>
</evidence>
<keyword evidence="4 6" id="KW-0804">Transcription</keyword>
<dbReference type="Pfam" id="PF09748">
    <property type="entry name" value="Med10"/>
    <property type="match status" value="1"/>
</dbReference>
<dbReference type="OrthoDB" id="337270at2759"/>
<dbReference type="Proteomes" id="UP000284706">
    <property type="component" value="Unassembled WGS sequence"/>
</dbReference>
<comment type="subunit">
    <text evidence="6">Component of the Mediator complex.</text>
</comment>
<dbReference type="AlphaFoldDB" id="A0A409VJ46"/>
<dbReference type="GO" id="GO:0016592">
    <property type="term" value="C:mediator complex"/>
    <property type="evidence" value="ECO:0007669"/>
    <property type="project" value="InterPro"/>
</dbReference>
<keyword evidence="9" id="KW-1185">Reference proteome</keyword>
<evidence type="ECO:0000256" key="4">
    <source>
        <dbReference type="ARBA" id="ARBA00023163"/>
    </source>
</evidence>
<evidence type="ECO:0000313" key="8">
    <source>
        <dbReference type="EMBL" id="PPQ66270.1"/>
    </source>
</evidence>
<evidence type="ECO:0000256" key="7">
    <source>
        <dbReference type="SAM" id="MobiDB-lite"/>
    </source>
</evidence>
<sequence length="157" mass="17175">MAQPTPVAPDSPRSEQTPPPPGIQGDLEQELMGLANSLYNLGVTVINDTTRDLQGGQKPVGSRVNDVVSNLANLDDIAQHLTAMIPMQVLADIDNSRNPMLLTKERLERAATENQFMNGKIAAINSYRRYLDEAIAENFPELEPVLKEKAVESSPPK</sequence>
<gene>
    <name evidence="6" type="primary">MED10</name>
    <name evidence="8" type="ORF">CVT26_010954</name>
</gene>
<feature type="region of interest" description="Disordered" evidence="7">
    <location>
        <begin position="1"/>
        <end position="24"/>
    </location>
</feature>
<dbReference type="InParanoid" id="A0A409VJ46"/>
<protein>
    <recommendedName>
        <fullName evidence="6">Mediator of RNA polymerase II transcription subunit 10</fullName>
    </recommendedName>
    <alternativeName>
        <fullName evidence="6">Mediator complex subunit 10</fullName>
    </alternativeName>
</protein>
<keyword evidence="3 6" id="KW-0805">Transcription regulation</keyword>
<proteinExistence type="inferred from homology"/>
<name>A0A409VJ46_9AGAR</name>
<comment type="function">
    <text evidence="6">Component of the Mediator complex, a coactivator involved in the regulated transcription of nearly all RNA polymerase II-dependent genes. Mediator functions as a bridge to convey information from gene-specific regulatory proteins to the basal RNA polymerase II transcription machinery. Mediator is recruited to promoters by direct interactions with regulatory proteins and serves as a scaffold for the assembly of a functional preinitiation complex with RNA polymerase II and the general transcription factors.</text>
</comment>
<dbReference type="InterPro" id="IPR019145">
    <property type="entry name" value="Mediator_Med10"/>
</dbReference>
<comment type="subcellular location">
    <subcellularLocation>
        <location evidence="1 6">Nucleus</location>
    </subcellularLocation>
</comment>
<dbReference type="EMBL" id="NHYE01005634">
    <property type="protein sequence ID" value="PPQ66270.1"/>
    <property type="molecule type" value="Genomic_DNA"/>
</dbReference>
<dbReference type="FunCoup" id="A0A409VJ46">
    <property type="interactions" value="344"/>
</dbReference>